<feature type="region of interest" description="Disordered" evidence="1">
    <location>
        <begin position="141"/>
        <end position="160"/>
    </location>
</feature>
<protein>
    <recommendedName>
        <fullName evidence="2">Tse2 ADP-ribosyltransferase toxin domain-containing protein</fullName>
    </recommendedName>
</protein>
<dbReference type="EMBL" id="JAANYQ010000004">
    <property type="protein sequence ID" value="KAF4124435.1"/>
    <property type="molecule type" value="Genomic_DNA"/>
</dbReference>
<dbReference type="Pfam" id="PF18648">
    <property type="entry name" value="ADPRTs_Tse2"/>
    <property type="match status" value="1"/>
</dbReference>
<dbReference type="Proteomes" id="UP000749293">
    <property type="component" value="Unassembled WGS sequence"/>
</dbReference>
<dbReference type="GeneID" id="55971329"/>
<proteinExistence type="predicted"/>
<evidence type="ECO:0000259" key="2">
    <source>
        <dbReference type="Pfam" id="PF18648"/>
    </source>
</evidence>
<organism evidence="3 4">
    <name type="scientific">Geosmithia morbida</name>
    <dbReference type="NCBI Taxonomy" id="1094350"/>
    <lineage>
        <taxon>Eukaryota</taxon>
        <taxon>Fungi</taxon>
        <taxon>Dikarya</taxon>
        <taxon>Ascomycota</taxon>
        <taxon>Pezizomycotina</taxon>
        <taxon>Sordariomycetes</taxon>
        <taxon>Hypocreomycetidae</taxon>
        <taxon>Hypocreales</taxon>
        <taxon>Bionectriaceae</taxon>
        <taxon>Geosmithia</taxon>
    </lineage>
</organism>
<dbReference type="InterPro" id="IPR041018">
    <property type="entry name" value="ADPRTs_Tse2"/>
</dbReference>
<evidence type="ECO:0000256" key="1">
    <source>
        <dbReference type="SAM" id="MobiDB-lite"/>
    </source>
</evidence>
<comment type="caution">
    <text evidence="3">The sequence shown here is derived from an EMBL/GenBank/DDBJ whole genome shotgun (WGS) entry which is preliminary data.</text>
</comment>
<name>A0A9P4YYL8_9HYPO</name>
<sequence>MSGIKTYQRFPRDLFRINSGWRINLRPLLPPPASPSSPSSSSSYDITPEAGPNGATLRPNTPYTQHYVNRGFRGPEPVVYAVGEGTVVPDHLILVHEGVDREELELNNSITEFLIGNAALISREQWSRAYPRATEPKGPNFPLARGWRVGGSRPLSTMRS</sequence>
<dbReference type="AlphaFoldDB" id="A0A9P4YYL8"/>
<reference evidence="3" key="1">
    <citation type="submission" date="2020-03" db="EMBL/GenBank/DDBJ databases">
        <title>Site-based positive gene gene selection in Geosmithia morbida across the United States reveals a broad range of putative effectors and factors for local host and environmental adapation.</title>
        <authorList>
            <person name="Onufrak A."/>
            <person name="Murdoch R.W."/>
            <person name="Gazis R."/>
            <person name="Huff M."/>
            <person name="Staton M."/>
            <person name="Klingeman W."/>
            <person name="Hadziabdic D."/>
        </authorList>
    </citation>
    <scope>NUCLEOTIDE SEQUENCE</scope>
    <source>
        <strain evidence="3">1262</strain>
    </source>
</reference>
<dbReference type="OrthoDB" id="10266325at2759"/>
<dbReference type="RefSeq" id="XP_035323087.1">
    <property type="nucleotide sequence ID" value="XM_035467075.1"/>
</dbReference>
<feature type="domain" description="Tse2 ADP-ribosyltransferase toxin" evidence="2">
    <location>
        <begin position="12"/>
        <end position="126"/>
    </location>
</feature>
<evidence type="ECO:0000313" key="4">
    <source>
        <dbReference type="Proteomes" id="UP000749293"/>
    </source>
</evidence>
<feature type="region of interest" description="Disordered" evidence="1">
    <location>
        <begin position="29"/>
        <end position="62"/>
    </location>
</feature>
<keyword evidence="4" id="KW-1185">Reference proteome</keyword>
<evidence type="ECO:0000313" key="3">
    <source>
        <dbReference type="EMBL" id="KAF4124435.1"/>
    </source>
</evidence>
<gene>
    <name evidence="3" type="ORF">GMORB2_5101</name>
</gene>
<accession>A0A9P4YYL8</accession>